<sequence length="114" mass="13370">MTRNKFEKAFGDAHPHLKYEAVRLKYTIEHQYTPDWIDPETGAIFETKGRFVSADRSKQLAIKAQYPDLDITLVFMKPNLPLYKGSKTTYAEWCEKHDIKWIDGSEYAKRKKGK</sequence>
<dbReference type="GO" id="GO:0016032">
    <property type="term" value="P:viral process"/>
    <property type="evidence" value="ECO:0007669"/>
    <property type="project" value="InterPro"/>
</dbReference>
<dbReference type="CDD" id="cd22324">
    <property type="entry name" value="Endonuclease_I"/>
    <property type="match status" value="1"/>
</dbReference>
<dbReference type="Pfam" id="PF05367">
    <property type="entry name" value="Phage_endo_I"/>
    <property type="match status" value="1"/>
</dbReference>
<dbReference type="AlphaFoldDB" id="A0AAN2DCT5"/>
<gene>
    <name evidence="1" type="ORF">AGRHK599_LOCUS1277</name>
</gene>
<organism evidence="1 2">
    <name type="scientific">Rhizobium rhizogenes</name>
    <name type="common">Agrobacterium rhizogenes</name>
    <dbReference type="NCBI Taxonomy" id="359"/>
    <lineage>
        <taxon>Bacteria</taxon>
        <taxon>Pseudomonadati</taxon>
        <taxon>Pseudomonadota</taxon>
        <taxon>Alphaproteobacteria</taxon>
        <taxon>Hyphomicrobiales</taxon>
        <taxon>Rhizobiaceae</taxon>
        <taxon>Rhizobium/Agrobacterium group</taxon>
        <taxon>Rhizobium</taxon>
    </lineage>
</organism>
<reference evidence="1 2" key="1">
    <citation type="submission" date="2020-06" db="EMBL/GenBank/DDBJ databases">
        <authorList>
            <person name="De Coninck B."/>
            <person name="Ibrahim H."/>
        </authorList>
    </citation>
    <scope>NUCLEOTIDE SEQUENCE [LARGE SCALE GENOMIC DNA]</scope>
    <source>
        <strain evidence="1">Ag_rhizogenes_K599</strain>
    </source>
</reference>
<dbReference type="InterPro" id="IPR008029">
    <property type="entry name" value="Phage_T7_Gp3_endoDNaseI"/>
</dbReference>
<protein>
    <submittedName>
        <fullName evidence="1">Uncharacterized protein</fullName>
    </submittedName>
</protein>
<comment type="caution">
    <text evidence="1">The sequence shown here is derived from an EMBL/GenBank/DDBJ whole genome shotgun (WGS) entry which is preliminary data.</text>
</comment>
<dbReference type="GO" id="GO:0008833">
    <property type="term" value="F:deoxyribonuclease IV (phage-T4-induced) activity"/>
    <property type="evidence" value="ECO:0007669"/>
    <property type="project" value="InterPro"/>
</dbReference>
<dbReference type="GO" id="GO:0015074">
    <property type="term" value="P:DNA integration"/>
    <property type="evidence" value="ECO:0007669"/>
    <property type="project" value="InterPro"/>
</dbReference>
<dbReference type="Proteomes" id="UP000528185">
    <property type="component" value="Unassembled WGS sequence"/>
</dbReference>
<dbReference type="Gene3D" id="3.40.91.30">
    <property type="match status" value="1"/>
</dbReference>
<evidence type="ECO:0000313" key="1">
    <source>
        <dbReference type="EMBL" id="CAD0211250.1"/>
    </source>
</evidence>
<accession>A0AAN2DCT5</accession>
<dbReference type="SUPFAM" id="SSF52980">
    <property type="entry name" value="Restriction endonuclease-like"/>
    <property type="match status" value="1"/>
</dbReference>
<proteinExistence type="predicted"/>
<dbReference type="InterPro" id="IPR011335">
    <property type="entry name" value="Restrct_endonuc-II-like"/>
</dbReference>
<name>A0AAN2DCT5_RHIRH</name>
<dbReference type="KEGG" id="aro:B0909_05280"/>
<evidence type="ECO:0000313" key="2">
    <source>
        <dbReference type="Proteomes" id="UP000528185"/>
    </source>
</evidence>
<dbReference type="RefSeq" id="WP_065115721.1">
    <property type="nucleotide sequence ID" value="NZ_CAICSX020000001.1"/>
</dbReference>
<dbReference type="EMBL" id="CAICSX020000001">
    <property type="protein sequence ID" value="CAD0211250.1"/>
    <property type="molecule type" value="Genomic_DNA"/>
</dbReference>